<proteinExistence type="inferred from homology"/>
<dbReference type="InterPro" id="IPR011766">
    <property type="entry name" value="TPP_enzyme_TPP-bd"/>
</dbReference>
<evidence type="ECO:0000259" key="7">
    <source>
        <dbReference type="Pfam" id="PF02775"/>
    </source>
</evidence>
<dbReference type="EC" id="2.2.1.9" evidence="6"/>
<accession>A0A3R8Q4Q2</accession>
<evidence type="ECO:0000259" key="8">
    <source>
        <dbReference type="Pfam" id="PF02776"/>
    </source>
</evidence>
<dbReference type="GO" id="GO:0009234">
    <property type="term" value="P:menaquinone biosynthetic process"/>
    <property type="evidence" value="ECO:0007669"/>
    <property type="project" value="UniProtKB-UniRule"/>
</dbReference>
<feature type="domain" description="Thiamine pyrophosphate enzyme N-terminal TPP-binding" evidence="8">
    <location>
        <begin position="8"/>
        <end position="123"/>
    </location>
</feature>
<feature type="domain" description="Thiamine pyrophosphate enzyme TPP-binding" evidence="7">
    <location>
        <begin position="436"/>
        <end position="551"/>
    </location>
</feature>
<dbReference type="RefSeq" id="WP_125093133.1">
    <property type="nucleotide sequence ID" value="NZ_RSAA01000035.1"/>
</dbReference>
<comment type="catalytic activity">
    <reaction evidence="6">
        <text>isochorismate + 2-oxoglutarate + H(+) = 5-enolpyruvoyl-6-hydroxy-2-succinyl-cyclohex-3-ene-1-carboxylate + CO2</text>
        <dbReference type="Rhea" id="RHEA:25593"/>
        <dbReference type="ChEBI" id="CHEBI:15378"/>
        <dbReference type="ChEBI" id="CHEBI:16526"/>
        <dbReference type="ChEBI" id="CHEBI:16810"/>
        <dbReference type="ChEBI" id="CHEBI:29780"/>
        <dbReference type="ChEBI" id="CHEBI:58818"/>
        <dbReference type="EC" id="2.2.1.9"/>
    </reaction>
</comment>
<evidence type="ECO:0000256" key="2">
    <source>
        <dbReference type="ARBA" id="ARBA00022723"/>
    </source>
</evidence>
<dbReference type="CDD" id="cd07037">
    <property type="entry name" value="TPP_PYR_MenD"/>
    <property type="match status" value="1"/>
</dbReference>
<dbReference type="NCBIfam" id="TIGR00173">
    <property type="entry name" value="menD"/>
    <property type="match status" value="1"/>
</dbReference>
<dbReference type="Pfam" id="PF02775">
    <property type="entry name" value="TPP_enzyme_C"/>
    <property type="match status" value="1"/>
</dbReference>
<dbReference type="InterPro" id="IPR029061">
    <property type="entry name" value="THDP-binding"/>
</dbReference>
<gene>
    <name evidence="6 9" type="primary">menD</name>
    <name evidence="9" type="ORF">EIL87_25695</name>
</gene>
<keyword evidence="10" id="KW-1185">Reference proteome</keyword>
<dbReference type="InterPro" id="IPR004433">
    <property type="entry name" value="MenaQ_synth_MenD"/>
</dbReference>
<evidence type="ECO:0000256" key="6">
    <source>
        <dbReference type="HAMAP-Rule" id="MF_01659"/>
    </source>
</evidence>
<dbReference type="UniPathway" id="UPA01057">
    <property type="reaction ID" value="UER00164"/>
</dbReference>
<dbReference type="Proteomes" id="UP000274515">
    <property type="component" value="Unassembled WGS sequence"/>
</dbReference>
<keyword evidence="3 6" id="KW-0460">Magnesium</keyword>
<dbReference type="Gene3D" id="3.40.50.1220">
    <property type="entry name" value="TPP-binding domain"/>
    <property type="match status" value="1"/>
</dbReference>
<evidence type="ECO:0000256" key="4">
    <source>
        <dbReference type="ARBA" id="ARBA00023052"/>
    </source>
</evidence>
<comment type="pathway">
    <text evidence="6">Quinol/quinone metabolism; menaquinone biosynthesis.</text>
</comment>
<dbReference type="PIRSF" id="PIRSF004983">
    <property type="entry name" value="MenD"/>
    <property type="match status" value="1"/>
</dbReference>
<evidence type="ECO:0000256" key="5">
    <source>
        <dbReference type="ARBA" id="ARBA00023211"/>
    </source>
</evidence>
<dbReference type="PANTHER" id="PTHR42916">
    <property type="entry name" value="2-SUCCINYL-5-ENOLPYRUVYL-6-HYDROXY-3-CYCLOHEXENE-1-CARBOXYLATE SYNTHASE"/>
    <property type="match status" value="1"/>
</dbReference>
<dbReference type="GO" id="GO:0030976">
    <property type="term" value="F:thiamine pyrophosphate binding"/>
    <property type="evidence" value="ECO:0007669"/>
    <property type="project" value="UniProtKB-UniRule"/>
</dbReference>
<evidence type="ECO:0000256" key="3">
    <source>
        <dbReference type="ARBA" id="ARBA00022842"/>
    </source>
</evidence>
<sequence length="585" mass="61736">MNPSTAQAEVIVDELVRNGTRHAVLAPGSRNAPLAYALHRAAHAARLRLHVRIDERSAGFLALGLAARTGRPVPVFCTSGTAASNLHPAVSEAYHSGVPLLVITADRPPELRAAGANQTIDQHRLYGSEVRMFDELGVAEARPGQNAYWRSQVCRVWSAAAQGTRGGPVHLNVPFREPLVPDGDDEWCESLAGRAHGERWTEVAEHGAAPSSLSRLRSGRGLVLVGDWGAEEASAWGERLGWPVLSEVGGVGVPGSAAISTGMWLLNLPEFVREHRPEQVLCVGRPTVFRQVQHLLADTGVEVLLAHGGIEWPAPAHNVREVAETVGTDVAGTDAAGTDAAGTDVAGTDVAGAGSTGAASSVDTQWLTAWQQADQKVTAALHAALDLERWPNGPAVAREVVDALPENALLVLGSSNPSRDVALAARQRPDVLVHRNRGAAGIDGTVSTAIGAAIGHGGPAYALLGDLTFLHDTNGLVLGPLEQRPDLTIVVFNDDGGGIFSLLEQGGPEHRDAFDRVFGTPHGADLSHLCAAHGVEHVQVPGHAELRDALRPQPGLRVVEVRANREELRVVHQRLHAAVRSALLG</sequence>
<keyword evidence="6" id="KW-0474">Menaquinone biosynthesis</keyword>
<organism evidence="9 10">
    <name type="scientific">Saccharopolyspora rhizosphaerae</name>
    <dbReference type="NCBI Taxonomy" id="2492662"/>
    <lineage>
        <taxon>Bacteria</taxon>
        <taxon>Bacillati</taxon>
        <taxon>Actinomycetota</taxon>
        <taxon>Actinomycetes</taxon>
        <taxon>Pseudonocardiales</taxon>
        <taxon>Pseudonocardiaceae</taxon>
        <taxon>Saccharopolyspora</taxon>
    </lineage>
</organism>
<dbReference type="Gene3D" id="3.40.50.970">
    <property type="match status" value="2"/>
</dbReference>
<reference evidence="9 10" key="1">
    <citation type="submission" date="2018-11" db="EMBL/GenBank/DDBJ databases">
        <title>Saccharopolyspora rhizosphaerae sp. nov., an actinomycete isolated from rhizosphere soil in Thailand.</title>
        <authorList>
            <person name="Intra B."/>
            <person name="Euanorasetr J."/>
            <person name="Take A."/>
            <person name="Inahashi Y."/>
            <person name="Mori M."/>
            <person name="Panbangred W."/>
            <person name="Matsumoto A."/>
        </authorList>
    </citation>
    <scope>NUCLEOTIDE SEQUENCE [LARGE SCALE GENOMIC DNA]</scope>
    <source>
        <strain evidence="9 10">H219</strain>
    </source>
</reference>
<dbReference type="OrthoDB" id="9791859at2"/>
<name>A0A3R8Q4Q2_9PSEU</name>
<comment type="cofactor">
    <cofactor evidence="6">
        <name>Mg(2+)</name>
        <dbReference type="ChEBI" id="CHEBI:18420"/>
    </cofactor>
    <cofactor evidence="6">
        <name>Mn(2+)</name>
        <dbReference type="ChEBI" id="CHEBI:29035"/>
    </cofactor>
</comment>
<keyword evidence="1 6" id="KW-0808">Transferase</keyword>
<dbReference type="PANTHER" id="PTHR42916:SF1">
    <property type="entry name" value="PROTEIN PHYLLO, CHLOROPLASTIC"/>
    <property type="match status" value="1"/>
</dbReference>
<dbReference type="SUPFAM" id="SSF52518">
    <property type="entry name" value="Thiamin diphosphate-binding fold (THDP-binding)"/>
    <property type="match status" value="2"/>
</dbReference>
<comment type="cofactor">
    <cofactor evidence="6">
        <name>thiamine diphosphate</name>
        <dbReference type="ChEBI" id="CHEBI:58937"/>
    </cofactor>
    <text evidence="6">Binds 1 thiamine pyrophosphate per subunit.</text>
</comment>
<dbReference type="AlphaFoldDB" id="A0A3R8Q4Q2"/>
<keyword evidence="2 6" id="KW-0479">Metal-binding</keyword>
<keyword evidence="5 6" id="KW-0464">Manganese</keyword>
<comment type="similarity">
    <text evidence="6">Belongs to the TPP enzyme family. MenD subfamily.</text>
</comment>
<evidence type="ECO:0000313" key="9">
    <source>
        <dbReference type="EMBL" id="RRO13047.1"/>
    </source>
</evidence>
<evidence type="ECO:0000256" key="1">
    <source>
        <dbReference type="ARBA" id="ARBA00022679"/>
    </source>
</evidence>
<comment type="subunit">
    <text evidence="6">Homodimer.</text>
</comment>
<protein>
    <recommendedName>
        <fullName evidence="6">2-succinyl-5-enolpyruvyl-6-hydroxy-3-cyclohexene-1-carboxylate synthase</fullName>
        <shortName evidence="6">SEPHCHC synthase</shortName>
        <ecNumber evidence="6">2.2.1.9</ecNumber>
    </recommendedName>
    <alternativeName>
        <fullName evidence="6">Menaquinone biosynthesis protein MenD</fullName>
    </alternativeName>
</protein>
<dbReference type="HAMAP" id="MF_01659">
    <property type="entry name" value="MenD"/>
    <property type="match status" value="1"/>
</dbReference>
<dbReference type="GO" id="GO:0070204">
    <property type="term" value="F:2-succinyl-5-enolpyruvyl-6-hydroxy-3-cyclohexene-1-carboxylic-acid synthase activity"/>
    <property type="evidence" value="ECO:0007669"/>
    <property type="project" value="UniProtKB-UniRule"/>
</dbReference>
<dbReference type="Pfam" id="PF02776">
    <property type="entry name" value="TPP_enzyme_N"/>
    <property type="match status" value="1"/>
</dbReference>
<comment type="function">
    <text evidence="6">Catalyzes the thiamine diphosphate-dependent decarboxylation of 2-oxoglutarate and the subsequent addition of the resulting succinic semialdehyde-thiamine pyrophosphate anion to isochorismate to yield 2-succinyl-5-enolpyruvyl-6-hydroxy-3-cyclohexene-1-carboxylate (SEPHCHC).</text>
</comment>
<keyword evidence="4 6" id="KW-0786">Thiamine pyrophosphate</keyword>
<dbReference type="InterPro" id="IPR012001">
    <property type="entry name" value="Thiamin_PyroP_enz_TPP-bd_dom"/>
</dbReference>
<dbReference type="GO" id="GO:0000287">
    <property type="term" value="F:magnesium ion binding"/>
    <property type="evidence" value="ECO:0007669"/>
    <property type="project" value="UniProtKB-UniRule"/>
</dbReference>
<evidence type="ECO:0000313" key="10">
    <source>
        <dbReference type="Proteomes" id="UP000274515"/>
    </source>
</evidence>
<comment type="pathway">
    <text evidence="6">Quinol/quinone metabolism; 1,4-dihydroxy-2-naphthoate biosynthesis; 1,4-dihydroxy-2-naphthoate from chorismate: step 2/7.</text>
</comment>
<dbReference type="UniPathway" id="UPA00079"/>
<dbReference type="GO" id="GO:0030145">
    <property type="term" value="F:manganese ion binding"/>
    <property type="evidence" value="ECO:0007669"/>
    <property type="project" value="UniProtKB-UniRule"/>
</dbReference>
<dbReference type="CDD" id="cd02009">
    <property type="entry name" value="TPP_SHCHC_synthase"/>
    <property type="match status" value="1"/>
</dbReference>
<dbReference type="EMBL" id="RSAA01000035">
    <property type="protein sequence ID" value="RRO13047.1"/>
    <property type="molecule type" value="Genomic_DNA"/>
</dbReference>
<comment type="caution">
    <text evidence="9">The sequence shown here is derived from an EMBL/GenBank/DDBJ whole genome shotgun (WGS) entry which is preliminary data.</text>
</comment>